<feature type="region of interest" description="Disordered" evidence="3">
    <location>
        <begin position="103"/>
        <end position="128"/>
    </location>
</feature>
<evidence type="ECO:0000259" key="4">
    <source>
        <dbReference type="PROSITE" id="PS51710"/>
    </source>
</evidence>
<proteinExistence type="predicted"/>
<keyword evidence="7" id="KW-1185">Reference proteome</keyword>
<dbReference type="SUPFAM" id="SSF82051">
    <property type="entry name" value="Obg GTP-binding protein N-terminal domain"/>
    <property type="match status" value="1"/>
</dbReference>
<feature type="region of interest" description="Disordered" evidence="3">
    <location>
        <begin position="1"/>
        <end position="20"/>
    </location>
</feature>
<dbReference type="Pfam" id="PF01926">
    <property type="entry name" value="MMR_HSR1"/>
    <property type="match status" value="1"/>
</dbReference>
<dbReference type="InterPro" id="IPR006073">
    <property type="entry name" value="GTP-bd"/>
</dbReference>
<dbReference type="Proteomes" id="UP001489004">
    <property type="component" value="Unassembled WGS sequence"/>
</dbReference>
<dbReference type="GO" id="GO:0005525">
    <property type="term" value="F:GTP binding"/>
    <property type="evidence" value="ECO:0007669"/>
    <property type="project" value="UniProtKB-KW"/>
</dbReference>
<dbReference type="PRINTS" id="PR00326">
    <property type="entry name" value="GTP1OBG"/>
</dbReference>
<dbReference type="Pfam" id="PF01018">
    <property type="entry name" value="GTP1_OBG"/>
    <property type="match status" value="1"/>
</dbReference>
<dbReference type="Gene3D" id="3.40.50.300">
    <property type="entry name" value="P-loop containing nucleotide triphosphate hydrolases"/>
    <property type="match status" value="1"/>
</dbReference>
<dbReference type="GO" id="GO:0042254">
    <property type="term" value="P:ribosome biogenesis"/>
    <property type="evidence" value="ECO:0007669"/>
    <property type="project" value="UniProtKB-UniRule"/>
</dbReference>
<dbReference type="InterPro" id="IPR045086">
    <property type="entry name" value="OBG_GTPase"/>
</dbReference>
<dbReference type="AlphaFoldDB" id="A0AAW1PW90"/>
<keyword evidence="2" id="KW-0342">GTP-binding</keyword>
<organism evidence="6 7">
    <name type="scientific">[Myrmecia] bisecta</name>
    <dbReference type="NCBI Taxonomy" id="41462"/>
    <lineage>
        <taxon>Eukaryota</taxon>
        <taxon>Viridiplantae</taxon>
        <taxon>Chlorophyta</taxon>
        <taxon>core chlorophytes</taxon>
        <taxon>Trebouxiophyceae</taxon>
        <taxon>Trebouxiales</taxon>
        <taxon>Trebouxiaceae</taxon>
        <taxon>Myrmecia</taxon>
    </lineage>
</organism>
<evidence type="ECO:0000313" key="7">
    <source>
        <dbReference type="Proteomes" id="UP001489004"/>
    </source>
</evidence>
<feature type="domain" description="OBG-type G" evidence="4">
    <location>
        <begin position="226"/>
        <end position="414"/>
    </location>
</feature>
<dbReference type="CDD" id="cd01898">
    <property type="entry name" value="Obg"/>
    <property type="match status" value="1"/>
</dbReference>
<reference evidence="6 7" key="1">
    <citation type="journal article" date="2024" name="Nat. Commun.">
        <title>Phylogenomics reveals the evolutionary origins of lichenization in chlorophyte algae.</title>
        <authorList>
            <person name="Puginier C."/>
            <person name="Libourel C."/>
            <person name="Otte J."/>
            <person name="Skaloud P."/>
            <person name="Haon M."/>
            <person name="Grisel S."/>
            <person name="Petersen M."/>
            <person name="Berrin J.G."/>
            <person name="Delaux P.M."/>
            <person name="Dal Grande F."/>
            <person name="Keller J."/>
        </authorList>
    </citation>
    <scope>NUCLEOTIDE SEQUENCE [LARGE SCALE GENOMIC DNA]</scope>
    <source>
        <strain evidence="6 7">SAG 2043</strain>
    </source>
</reference>
<dbReference type="Gene3D" id="2.70.210.12">
    <property type="entry name" value="GTP1/OBG domain"/>
    <property type="match status" value="1"/>
</dbReference>
<dbReference type="PROSITE" id="PS51710">
    <property type="entry name" value="G_OBG"/>
    <property type="match status" value="1"/>
</dbReference>
<dbReference type="EMBL" id="JALJOR010000008">
    <property type="protein sequence ID" value="KAK9812731.1"/>
    <property type="molecule type" value="Genomic_DNA"/>
</dbReference>
<protein>
    <submittedName>
        <fullName evidence="6">Uncharacterized protein</fullName>
    </submittedName>
</protein>
<evidence type="ECO:0000256" key="1">
    <source>
        <dbReference type="ARBA" id="ARBA00022741"/>
    </source>
</evidence>
<dbReference type="PANTHER" id="PTHR11702">
    <property type="entry name" value="DEVELOPMENTALLY REGULATED GTP-BINDING PROTEIN-RELATED"/>
    <property type="match status" value="1"/>
</dbReference>
<dbReference type="GO" id="GO:0003924">
    <property type="term" value="F:GTPase activity"/>
    <property type="evidence" value="ECO:0007669"/>
    <property type="project" value="InterPro"/>
</dbReference>
<dbReference type="SUPFAM" id="SSF52540">
    <property type="entry name" value="P-loop containing nucleoside triphosphate hydrolases"/>
    <property type="match status" value="1"/>
</dbReference>
<evidence type="ECO:0000256" key="3">
    <source>
        <dbReference type="SAM" id="MobiDB-lite"/>
    </source>
</evidence>
<gene>
    <name evidence="6" type="ORF">WJX72_002780</name>
</gene>
<feature type="domain" description="Obg" evidence="5">
    <location>
        <begin position="23"/>
        <end position="225"/>
    </location>
</feature>
<dbReference type="PROSITE" id="PS51883">
    <property type="entry name" value="OBG"/>
    <property type="match status" value="1"/>
</dbReference>
<name>A0AAW1PW90_9CHLO</name>
<evidence type="ECO:0000259" key="5">
    <source>
        <dbReference type="PROSITE" id="PS51883"/>
    </source>
</evidence>
<dbReference type="GO" id="GO:0005739">
    <property type="term" value="C:mitochondrion"/>
    <property type="evidence" value="ECO:0007669"/>
    <property type="project" value="TreeGrafter"/>
</dbReference>
<sequence length="434" mass="46713">MFSPVKSEKQRPAVQGKVKREEHKIFDEVKITVRSGNGGAGEVTEAGKGRMVPNFKYRPGGNMLKQIFLPNGDPSDGANGGNVLLVVDPALDSLLHLHNKSTIAAKHGGNGNPADGSRGALSRDRVRAKTSPLRIPVPPGTVVKRKRGGQLLGELINPGDSLVVAYGGRGGPGIKKPSQQTLQKQRTQRRFSEEEEGIVEDDNYKQDAAGLPGEEVTLQLLLRVVADVGIVGLPNAGKSSLLSAMTRASPEIAPYPFTTLMPNLGVMQTGGEAEEGRGRQAILADMPGLIEGAHQGRGLGRMFLRHLRRTRVILHVVDATAADPATDYWAVREELRMYNPEYCTRPHVVVLNKMDLADANELRDEISIEVMAVATRLQADNEGELSLPSAIVCVSAMEGSNLEGLNAALEPLLFEPGSELSEEDELAGLNVLDW</sequence>
<dbReference type="InterPro" id="IPR027417">
    <property type="entry name" value="P-loop_NTPase"/>
</dbReference>
<evidence type="ECO:0000256" key="2">
    <source>
        <dbReference type="ARBA" id="ARBA00023134"/>
    </source>
</evidence>
<accession>A0AAW1PW90</accession>
<dbReference type="InterPro" id="IPR036726">
    <property type="entry name" value="GTP1_OBG_dom_sf"/>
</dbReference>
<feature type="compositionally biased region" description="Basic and acidic residues" evidence="3">
    <location>
        <begin position="1"/>
        <end position="11"/>
    </location>
</feature>
<keyword evidence="1" id="KW-0547">Nucleotide-binding</keyword>
<dbReference type="PANTHER" id="PTHR11702:SF39">
    <property type="entry name" value="GTP-BINDING PROTEIN OBGC2-RELATED"/>
    <property type="match status" value="1"/>
</dbReference>
<dbReference type="InterPro" id="IPR031167">
    <property type="entry name" value="G_OBG"/>
</dbReference>
<dbReference type="InterPro" id="IPR006169">
    <property type="entry name" value="GTP1_OBG_dom"/>
</dbReference>
<dbReference type="InterPro" id="IPR006074">
    <property type="entry name" value="GTP1-OBG_CS"/>
</dbReference>
<dbReference type="PROSITE" id="PS00905">
    <property type="entry name" value="GTP1_OBG"/>
    <property type="match status" value="1"/>
</dbReference>
<evidence type="ECO:0000313" key="6">
    <source>
        <dbReference type="EMBL" id="KAK9812731.1"/>
    </source>
</evidence>
<comment type="caution">
    <text evidence="6">The sequence shown here is derived from an EMBL/GenBank/DDBJ whole genome shotgun (WGS) entry which is preliminary data.</text>
</comment>